<sequence length="69" mass="7821">MESHGRGGLGASVIHQRMYCLICGADPDTFEGGDPKIAYHVIRNSQNIAKQYWSADIEPYPPTRRFNWP</sequence>
<evidence type="ECO:0000313" key="1">
    <source>
        <dbReference type="EMBL" id="RWX81893.1"/>
    </source>
</evidence>
<keyword evidence="2" id="KW-1185">Reference proteome</keyword>
<dbReference type="AlphaFoldDB" id="A0A444LNL6"/>
<name>A0A444LNL6_9HYPH</name>
<protein>
    <submittedName>
        <fullName evidence="1">Uncharacterized protein</fullName>
    </submittedName>
</protein>
<dbReference type="Proteomes" id="UP000287687">
    <property type="component" value="Unassembled WGS sequence"/>
</dbReference>
<evidence type="ECO:0000313" key="2">
    <source>
        <dbReference type="Proteomes" id="UP000287687"/>
    </source>
</evidence>
<organism evidence="1 2">
    <name type="scientific">Neorhizobium lilium</name>
    <dbReference type="NCBI Taxonomy" id="2503024"/>
    <lineage>
        <taxon>Bacteria</taxon>
        <taxon>Pseudomonadati</taxon>
        <taxon>Pseudomonadota</taxon>
        <taxon>Alphaproteobacteria</taxon>
        <taxon>Hyphomicrobiales</taxon>
        <taxon>Rhizobiaceae</taxon>
        <taxon>Rhizobium/Agrobacterium group</taxon>
        <taxon>Neorhizobium</taxon>
    </lineage>
</organism>
<comment type="caution">
    <text evidence="1">The sequence shown here is derived from an EMBL/GenBank/DDBJ whole genome shotgun (WGS) entry which is preliminary data.</text>
</comment>
<reference evidence="1 2" key="1">
    <citation type="submission" date="2019-01" db="EMBL/GenBank/DDBJ databases">
        <title>The draft genome of Rhizobium sp. 24NR.</title>
        <authorList>
            <person name="Liu L."/>
            <person name="Liang L."/>
            <person name="Shi S."/>
            <person name="Xu L."/>
            <person name="Wang X."/>
            <person name="Li L."/>
            <person name="Zhang X."/>
        </authorList>
    </citation>
    <scope>NUCLEOTIDE SEQUENCE [LARGE SCALE GENOMIC DNA]</scope>
    <source>
        <strain evidence="1 2">24NR</strain>
    </source>
</reference>
<accession>A0A444LNL6</accession>
<dbReference type="OrthoDB" id="8115735at2"/>
<gene>
    <name evidence="1" type="ORF">EPK99_04560</name>
</gene>
<proteinExistence type="predicted"/>
<dbReference type="EMBL" id="SBIP01000001">
    <property type="protein sequence ID" value="RWX81893.1"/>
    <property type="molecule type" value="Genomic_DNA"/>
</dbReference>